<sequence>MEYIRPLTTEMLDLCLTLDPAFCDMENLSFMESSGEFVYLLGMCFCSNDIKSIKAFSTSRLWFTYRRNFAAIGGTGPTSDKGWGCMLRCGQMLLAQALSVIHLGRNWQWQLNCEDVNYRRLLAMFQDNRDSLFSIHQIAQMGVSEGKALGEWLGPNTIAQVLKKLVVYDDWSSLAVHVALDNILISEDVRIMASQEDSDFASDDKDLTVTDKMQESEEPKPTRKWNRPLLIIVPLRLGLTVINRCYLKPIQEFFKLPQCAGILGGRPNHAVYFYGNAGDKLLYLDPHTCQETIELKNTSVKSEQTTIQPPASSPLQTVRASWNLQNETPPVTVSCSSTTDNILLDAEDEVISANETDGLLDAEESSCSSSAGNLLSFSNSSSLSTSNGNSPSSLMVVSDTSIMDSLDTLCMSLSTHTAINETDAPPEVTHTASAQVINSENPEVDPDCFPKEENCCQSPSISYVQMELAREANPEEEEGSEEEKSVLNGEIDLFDDSTYHCPYLLNMDFNALDPSLALAFVCNCEDDYNDLLERLNTSVINASSPPLFEILESRPKGWPKFVPYVGHDDSLQLKEFDDFGDPQFDSDDQFELLE</sequence>
<name>A0A915CSF9_9BILA</name>
<dbReference type="Pfam" id="PF03416">
    <property type="entry name" value="Peptidase_C54"/>
    <property type="match status" value="2"/>
</dbReference>
<reference evidence="14" key="1">
    <citation type="submission" date="2022-11" db="UniProtKB">
        <authorList>
            <consortium name="WormBaseParasite"/>
        </authorList>
    </citation>
    <scope>IDENTIFICATION</scope>
</reference>
<comment type="catalytic activity">
    <reaction evidence="10">
        <text>[protein]-C-terminal L-amino acid-glycyl-phosphatidylethanolamide + H2O = [protein]-C-terminal L-amino acid-glycine + a 1,2-diacyl-sn-glycero-3-phosphoethanolamine</text>
        <dbReference type="Rhea" id="RHEA:67548"/>
        <dbReference type="Rhea" id="RHEA-COMP:17323"/>
        <dbReference type="Rhea" id="RHEA-COMP:17324"/>
        <dbReference type="ChEBI" id="CHEBI:15377"/>
        <dbReference type="ChEBI" id="CHEBI:64612"/>
        <dbReference type="ChEBI" id="CHEBI:172940"/>
        <dbReference type="ChEBI" id="CHEBI:172941"/>
    </reaction>
    <physiologicalReaction direction="left-to-right" evidence="10">
        <dbReference type="Rhea" id="RHEA:67549"/>
    </physiologicalReaction>
</comment>
<evidence type="ECO:0000256" key="8">
    <source>
        <dbReference type="ARBA" id="ARBA00022927"/>
    </source>
</evidence>
<evidence type="ECO:0000256" key="3">
    <source>
        <dbReference type="ARBA" id="ARBA00022448"/>
    </source>
</evidence>
<dbReference type="GO" id="GO:0000045">
    <property type="term" value="P:autophagosome assembly"/>
    <property type="evidence" value="ECO:0007669"/>
    <property type="project" value="TreeGrafter"/>
</dbReference>
<comment type="subcellular location">
    <subcellularLocation>
        <location evidence="1 11">Cytoplasm</location>
    </subcellularLocation>
</comment>
<dbReference type="GO" id="GO:0034727">
    <property type="term" value="P:piecemeal microautophagy of the nucleus"/>
    <property type="evidence" value="ECO:0007669"/>
    <property type="project" value="TreeGrafter"/>
</dbReference>
<dbReference type="PANTHER" id="PTHR22624:SF49">
    <property type="entry name" value="CYSTEINE PROTEASE"/>
    <property type="match status" value="1"/>
</dbReference>
<accession>A0A915CSF9</accession>
<evidence type="ECO:0000313" key="13">
    <source>
        <dbReference type="Proteomes" id="UP000887574"/>
    </source>
</evidence>
<evidence type="ECO:0000256" key="10">
    <source>
        <dbReference type="ARBA" id="ARBA00029362"/>
    </source>
</evidence>
<feature type="domain" description="Peptidase C54 catalytic" evidence="12">
    <location>
        <begin position="53"/>
        <end position="313"/>
    </location>
</feature>
<dbReference type="GO" id="GO:0019786">
    <property type="term" value="F:protein-phosphatidylethanolamide deconjugating activity"/>
    <property type="evidence" value="ECO:0007669"/>
    <property type="project" value="InterPro"/>
</dbReference>
<dbReference type="Proteomes" id="UP000887574">
    <property type="component" value="Unplaced"/>
</dbReference>
<evidence type="ECO:0000256" key="5">
    <source>
        <dbReference type="ARBA" id="ARBA00022670"/>
    </source>
</evidence>
<protein>
    <recommendedName>
        <fullName evidence="11">Cysteine protease</fullName>
        <ecNumber evidence="11">3.4.22.-</ecNumber>
    </recommendedName>
</protein>
<dbReference type="GO" id="GO:0000423">
    <property type="term" value="P:mitophagy"/>
    <property type="evidence" value="ECO:0007669"/>
    <property type="project" value="TreeGrafter"/>
</dbReference>
<evidence type="ECO:0000256" key="9">
    <source>
        <dbReference type="ARBA" id="ARBA00023006"/>
    </source>
</evidence>
<keyword evidence="13" id="KW-1185">Reference proteome</keyword>
<dbReference type="AlphaFoldDB" id="A0A915CSF9"/>
<evidence type="ECO:0000256" key="11">
    <source>
        <dbReference type="RuleBase" id="RU363115"/>
    </source>
</evidence>
<keyword evidence="7" id="KW-0788">Thiol protease</keyword>
<keyword evidence="5 11" id="KW-0645">Protease</keyword>
<organism evidence="13 14">
    <name type="scientific">Ditylenchus dipsaci</name>
    <dbReference type="NCBI Taxonomy" id="166011"/>
    <lineage>
        <taxon>Eukaryota</taxon>
        <taxon>Metazoa</taxon>
        <taxon>Ecdysozoa</taxon>
        <taxon>Nematoda</taxon>
        <taxon>Chromadorea</taxon>
        <taxon>Rhabditida</taxon>
        <taxon>Tylenchina</taxon>
        <taxon>Tylenchomorpha</taxon>
        <taxon>Sphaerularioidea</taxon>
        <taxon>Anguinidae</taxon>
        <taxon>Anguininae</taxon>
        <taxon>Ditylenchus</taxon>
    </lineage>
</organism>
<dbReference type="WBParaSite" id="jg11637">
    <property type="protein sequence ID" value="jg11637"/>
    <property type="gene ID" value="jg11637"/>
</dbReference>
<evidence type="ECO:0000256" key="7">
    <source>
        <dbReference type="ARBA" id="ARBA00022807"/>
    </source>
</evidence>
<keyword evidence="4 11" id="KW-0963">Cytoplasm</keyword>
<evidence type="ECO:0000259" key="12">
    <source>
        <dbReference type="Pfam" id="PF03416"/>
    </source>
</evidence>
<dbReference type="GO" id="GO:0004197">
    <property type="term" value="F:cysteine-type endopeptidase activity"/>
    <property type="evidence" value="ECO:0007669"/>
    <property type="project" value="TreeGrafter"/>
</dbReference>
<comment type="similarity">
    <text evidence="2 11">Belongs to the peptidase C54 family.</text>
</comment>
<feature type="domain" description="Peptidase C54 catalytic" evidence="12">
    <location>
        <begin position="492"/>
        <end position="533"/>
    </location>
</feature>
<evidence type="ECO:0000256" key="1">
    <source>
        <dbReference type="ARBA" id="ARBA00004496"/>
    </source>
</evidence>
<keyword evidence="6 11" id="KW-0378">Hydrolase</keyword>
<dbReference type="PANTHER" id="PTHR22624">
    <property type="entry name" value="CYSTEINE PROTEASE ATG4"/>
    <property type="match status" value="1"/>
</dbReference>
<dbReference type="GO" id="GO:0015031">
    <property type="term" value="P:protein transport"/>
    <property type="evidence" value="ECO:0007669"/>
    <property type="project" value="UniProtKB-KW"/>
</dbReference>
<evidence type="ECO:0000256" key="2">
    <source>
        <dbReference type="ARBA" id="ARBA00010958"/>
    </source>
</evidence>
<keyword evidence="8 11" id="KW-0653">Protein transport</keyword>
<dbReference type="InterPro" id="IPR005078">
    <property type="entry name" value="Peptidase_C54"/>
</dbReference>
<dbReference type="SUPFAM" id="SSF54001">
    <property type="entry name" value="Cysteine proteinases"/>
    <property type="match status" value="2"/>
</dbReference>
<evidence type="ECO:0000256" key="4">
    <source>
        <dbReference type="ARBA" id="ARBA00022490"/>
    </source>
</evidence>
<dbReference type="InterPro" id="IPR038765">
    <property type="entry name" value="Papain-like_cys_pep_sf"/>
</dbReference>
<dbReference type="EC" id="3.4.22.-" evidence="11"/>
<dbReference type="GO" id="GO:0005737">
    <property type="term" value="C:cytoplasm"/>
    <property type="evidence" value="ECO:0007669"/>
    <property type="project" value="UniProtKB-SubCell"/>
</dbReference>
<evidence type="ECO:0000256" key="6">
    <source>
        <dbReference type="ARBA" id="ARBA00022801"/>
    </source>
</evidence>
<keyword evidence="3" id="KW-0813">Transport</keyword>
<dbReference type="InterPro" id="IPR046792">
    <property type="entry name" value="Peptidase_C54_cat"/>
</dbReference>
<evidence type="ECO:0000313" key="14">
    <source>
        <dbReference type="WBParaSite" id="jg11637"/>
    </source>
</evidence>
<dbReference type="GO" id="GO:0035973">
    <property type="term" value="P:aggrephagy"/>
    <property type="evidence" value="ECO:0007669"/>
    <property type="project" value="TreeGrafter"/>
</dbReference>
<dbReference type="GO" id="GO:0016485">
    <property type="term" value="P:protein processing"/>
    <property type="evidence" value="ECO:0007669"/>
    <property type="project" value="TreeGrafter"/>
</dbReference>
<comment type="function">
    <text evidence="11">Cysteine protease that plays a key role in autophagy by mediating both proteolytic activation and delipidation of ATG8 family proteins.</text>
</comment>
<proteinExistence type="inferred from homology"/>
<keyword evidence="9 11" id="KW-0072">Autophagy</keyword>